<evidence type="ECO:0000313" key="1">
    <source>
        <dbReference type="EMBL" id="SMQ26702.1"/>
    </source>
</evidence>
<protein>
    <submittedName>
        <fullName evidence="1">Uncharacterized protein</fullName>
    </submittedName>
</protein>
<dbReference type="EMBL" id="FXUY01000001">
    <property type="protein sequence ID" value="SMQ26702.1"/>
    <property type="molecule type" value="Genomic_DNA"/>
</dbReference>
<dbReference type="Proteomes" id="UP001158048">
    <property type="component" value="Unassembled WGS sequence"/>
</dbReference>
<organism evidence="1 2">
    <name type="scientific">Pseudomonas helmanticensis</name>
    <dbReference type="NCBI Taxonomy" id="1471381"/>
    <lineage>
        <taxon>Bacteria</taxon>
        <taxon>Pseudomonadati</taxon>
        <taxon>Pseudomonadota</taxon>
        <taxon>Gammaproteobacteria</taxon>
        <taxon>Pseudomonadales</taxon>
        <taxon>Pseudomonadaceae</taxon>
        <taxon>Pseudomonas</taxon>
    </lineage>
</organism>
<gene>
    <name evidence="1" type="ORF">SAMN04488483_3142</name>
</gene>
<proteinExistence type="predicted"/>
<evidence type="ECO:0000313" key="2">
    <source>
        <dbReference type="Proteomes" id="UP001158048"/>
    </source>
</evidence>
<keyword evidence="2" id="KW-1185">Reference proteome</keyword>
<accession>A0ACD2U7D8</accession>
<sequence length="113" mass="12627">MTTEKTGLPPLACDQVLNGVLSLDSIEGEKLVLRVRRQKGYTYGVLELRYTNDMTVELDSGGPKLAESEVVWETNKEIFVEEDFDTEVTFNYVATSSEGRAEKSKDLVFTVKG</sequence>
<name>A0ACD2U7D8_9PSED</name>
<comment type="caution">
    <text evidence="1">The sequence shown here is derived from an EMBL/GenBank/DDBJ whole genome shotgun (WGS) entry which is preliminary data.</text>
</comment>
<reference evidence="1" key="1">
    <citation type="submission" date="2017-05" db="EMBL/GenBank/DDBJ databases">
        <authorList>
            <person name="Varghese N."/>
            <person name="Submissions S."/>
        </authorList>
    </citation>
    <scope>NUCLEOTIDE SEQUENCE</scope>
    <source>
        <strain evidence="1">LMG 28168</strain>
    </source>
</reference>